<dbReference type="InterPro" id="IPR053197">
    <property type="entry name" value="F-box_SCFL_complex_component"/>
</dbReference>
<evidence type="ECO:0000259" key="1">
    <source>
        <dbReference type="Pfam" id="PF00646"/>
    </source>
</evidence>
<feature type="domain" description="At1g61320/AtMIF1 LRR" evidence="2">
    <location>
        <begin position="117"/>
        <end position="271"/>
    </location>
</feature>
<dbReference type="PANTHER" id="PTHR34223:SF51">
    <property type="entry name" value="OS06G0556300 PROTEIN"/>
    <property type="match status" value="1"/>
</dbReference>
<feature type="domain" description="F-box" evidence="1">
    <location>
        <begin position="18"/>
        <end position="52"/>
    </location>
</feature>
<dbReference type="InterPro" id="IPR053781">
    <property type="entry name" value="F-box_AtFBL13-like"/>
</dbReference>
<keyword evidence="4" id="KW-1185">Reference proteome</keyword>
<sequence length="288" mass="33790">MCSDDVRKKKSRKSIDRLSNLLDSLLHHIFSFLDTIQAVKTCVLSKRWRDFWVALPHLNFDYRWRDFWVALPHLNFDYRSFKREKDFQKFVRKVSSSCHENPNFGGKFRFRKPYWTVDETLIKKVISCIVSYRFQHLHIKACINFPDALLSSKSIEMLDLNLFKSLPRSFASFEMLNSLHLKIFHFASIDQTDELLDPFVNCPNLKNLSITNCSFVGLKSFRIPGMQLLSLSLEDGWGRKFCLDLKIEIFAPNVTSFRYKCNCLEPMVFGEVNLPSLKYVDVPVSSIF</sequence>
<dbReference type="InterPro" id="IPR001810">
    <property type="entry name" value="F-box_dom"/>
</dbReference>
<dbReference type="Pfam" id="PF00646">
    <property type="entry name" value="F-box"/>
    <property type="match status" value="1"/>
</dbReference>
<dbReference type="CDD" id="cd22160">
    <property type="entry name" value="F-box_AtFBL13-like"/>
    <property type="match status" value="1"/>
</dbReference>
<name>A0A6A6N994_HEVBR</name>
<protein>
    <submittedName>
        <fullName evidence="3">Uncharacterized protein</fullName>
    </submittedName>
</protein>
<evidence type="ECO:0000313" key="4">
    <source>
        <dbReference type="Proteomes" id="UP000467840"/>
    </source>
</evidence>
<dbReference type="InterPro" id="IPR036047">
    <property type="entry name" value="F-box-like_dom_sf"/>
</dbReference>
<dbReference type="Gene3D" id="1.20.1280.50">
    <property type="match status" value="1"/>
</dbReference>
<dbReference type="Pfam" id="PF23622">
    <property type="entry name" value="LRR_At1g61320_AtMIF1"/>
    <property type="match status" value="1"/>
</dbReference>
<reference evidence="3 4" key="1">
    <citation type="journal article" date="2020" name="Mol. Plant">
        <title>The Chromosome-Based Rubber Tree Genome Provides New Insights into Spurge Genome Evolution and Rubber Biosynthesis.</title>
        <authorList>
            <person name="Liu J."/>
            <person name="Shi C."/>
            <person name="Shi C.C."/>
            <person name="Li W."/>
            <person name="Zhang Q.J."/>
            <person name="Zhang Y."/>
            <person name="Li K."/>
            <person name="Lu H.F."/>
            <person name="Shi C."/>
            <person name="Zhu S.T."/>
            <person name="Xiao Z.Y."/>
            <person name="Nan H."/>
            <person name="Yue Y."/>
            <person name="Zhu X.G."/>
            <person name="Wu Y."/>
            <person name="Hong X.N."/>
            <person name="Fan G.Y."/>
            <person name="Tong Y."/>
            <person name="Zhang D."/>
            <person name="Mao C.L."/>
            <person name="Liu Y.L."/>
            <person name="Hao S.J."/>
            <person name="Liu W.Q."/>
            <person name="Lv M.Q."/>
            <person name="Zhang H.B."/>
            <person name="Liu Y."/>
            <person name="Hu-Tang G.R."/>
            <person name="Wang J.P."/>
            <person name="Wang J.H."/>
            <person name="Sun Y.H."/>
            <person name="Ni S.B."/>
            <person name="Chen W.B."/>
            <person name="Zhang X.C."/>
            <person name="Jiao Y.N."/>
            <person name="Eichler E.E."/>
            <person name="Li G.H."/>
            <person name="Liu X."/>
            <person name="Gao L.Z."/>
        </authorList>
    </citation>
    <scope>NUCLEOTIDE SEQUENCE [LARGE SCALE GENOMIC DNA]</scope>
    <source>
        <strain evidence="4">cv. GT1</strain>
        <tissue evidence="3">Leaf</tissue>
    </source>
</reference>
<comment type="caution">
    <text evidence="3">The sequence shown here is derived from an EMBL/GenBank/DDBJ whole genome shotgun (WGS) entry which is preliminary data.</text>
</comment>
<organism evidence="3 4">
    <name type="scientific">Hevea brasiliensis</name>
    <name type="common">Para rubber tree</name>
    <name type="synonym">Siphonia brasiliensis</name>
    <dbReference type="NCBI Taxonomy" id="3981"/>
    <lineage>
        <taxon>Eukaryota</taxon>
        <taxon>Viridiplantae</taxon>
        <taxon>Streptophyta</taxon>
        <taxon>Embryophyta</taxon>
        <taxon>Tracheophyta</taxon>
        <taxon>Spermatophyta</taxon>
        <taxon>Magnoliopsida</taxon>
        <taxon>eudicotyledons</taxon>
        <taxon>Gunneridae</taxon>
        <taxon>Pentapetalae</taxon>
        <taxon>rosids</taxon>
        <taxon>fabids</taxon>
        <taxon>Malpighiales</taxon>
        <taxon>Euphorbiaceae</taxon>
        <taxon>Crotonoideae</taxon>
        <taxon>Micrandreae</taxon>
        <taxon>Hevea</taxon>
    </lineage>
</organism>
<dbReference type="InterPro" id="IPR032675">
    <property type="entry name" value="LRR_dom_sf"/>
</dbReference>
<dbReference type="Proteomes" id="UP000467840">
    <property type="component" value="Chromosome 10"/>
</dbReference>
<dbReference type="PANTHER" id="PTHR34223">
    <property type="entry name" value="OS11G0201299 PROTEIN"/>
    <property type="match status" value="1"/>
</dbReference>
<dbReference type="AlphaFoldDB" id="A0A6A6N994"/>
<evidence type="ECO:0000259" key="2">
    <source>
        <dbReference type="Pfam" id="PF23622"/>
    </source>
</evidence>
<gene>
    <name evidence="3" type="ORF">GH714_034534</name>
</gene>
<dbReference type="SUPFAM" id="SSF81383">
    <property type="entry name" value="F-box domain"/>
    <property type="match status" value="1"/>
</dbReference>
<dbReference type="SUPFAM" id="SSF52047">
    <property type="entry name" value="RNI-like"/>
    <property type="match status" value="1"/>
</dbReference>
<dbReference type="EMBL" id="JAAGAX010000003">
    <property type="protein sequence ID" value="KAF2321146.1"/>
    <property type="molecule type" value="Genomic_DNA"/>
</dbReference>
<proteinExistence type="predicted"/>
<evidence type="ECO:0000313" key="3">
    <source>
        <dbReference type="EMBL" id="KAF2321146.1"/>
    </source>
</evidence>
<accession>A0A6A6N994</accession>
<dbReference type="Gene3D" id="3.80.10.10">
    <property type="entry name" value="Ribonuclease Inhibitor"/>
    <property type="match status" value="1"/>
</dbReference>
<dbReference type="InterPro" id="IPR055357">
    <property type="entry name" value="LRR_At1g61320_AtMIF1"/>
</dbReference>